<name>A0A7J6Y5M6_TRYCR</name>
<sequence>MIPVRLKYFEEGPSWTERRPSSAAEATGTSTGGTAPASLAKAFSVSTIDLSGGISSVGEMESFNNALAASSPSFVFVHNATLVARQQMMQSSYVRRMYGITELVRYEPREGAEKGSLALVRVGVVCESADSAVKLLDSSLGGGGCVRFFMMLQVRSFAGASMTVSAVYIDPAAMLWQRVAVLTHLFPQLVNADLVLLVSNLFLSQTGALSLETSAELHAVCTAKGFSDAAEESVEKNSGGHGGVGQQEWSVWVKSSKFAATHLTHEALLSAAAGAKASAGITTVTLSCRGAAAITIPQPRSAKSANSRGSPASTATPAIMTDPAILSAEAAGKGITTAAKGGGSVIIERLLQQQQQQQQQQQAVPRWRTSHSYTLKNNEKLNSHELAFDVSAHFASVPEVVEALNNRSIYWPAEYCVAHNVILASDNVGPGDKRVMLRRYAREYKNSAALLSQMFSHAGSIHCSPNTGANVHSASQEVATEKSPWLKRVVAMSNHTKNESNGEDTPSLPSASRVVKREEELRSRIWDASWCTVIYQVTPREMKFNITSVVGIGKDNLNEAIQWLNLRSQPKAKAPHGKENPLQNYAYDYALLFSTEHQGYYLIAATHVPCDIVACRAAA</sequence>
<reference evidence="2 3" key="1">
    <citation type="journal article" date="2019" name="Genome Biol. Evol.">
        <title>Nanopore Sequencing Significantly Improves Genome Assembly of the Protozoan Parasite Trypanosoma cruzi.</title>
        <authorList>
            <person name="Diaz-Viraque F."/>
            <person name="Pita S."/>
            <person name="Greif G."/>
            <person name="de Souza R.C.M."/>
            <person name="Iraola G."/>
            <person name="Robello C."/>
        </authorList>
    </citation>
    <scope>NUCLEOTIDE SEQUENCE [LARGE SCALE GENOMIC DNA]</scope>
    <source>
        <strain evidence="2 3">Berenice</strain>
    </source>
</reference>
<dbReference type="AlphaFoldDB" id="A0A7J6Y5M6"/>
<protein>
    <submittedName>
        <fullName evidence="2">Uncharacterized protein</fullName>
    </submittedName>
</protein>
<evidence type="ECO:0000313" key="2">
    <source>
        <dbReference type="EMBL" id="KAF5221388.1"/>
    </source>
</evidence>
<dbReference type="VEuPathDB" id="TriTrypDB:BCY84_01592"/>
<gene>
    <name evidence="2" type="ORF">ECC02_005630</name>
</gene>
<feature type="compositionally biased region" description="Low complexity" evidence="1">
    <location>
        <begin position="21"/>
        <end position="33"/>
    </location>
</feature>
<comment type="caution">
    <text evidence="2">The sequence shown here is derived from an EMBL/GenBank/DDBJ whole genome shotgun (WGS) entry which is preliminary data.</text>
</comment>
<accession>A0A7J6Y5M6</accession>
<feature type="region of interest" description="Disordered" evidence="1">
    <location>
        <begin position="13"/>
        <end position="33"/>
    </location>
</feature>
<evidence type="ECO:0000313" key="3">
    <source>
        <dbReference type="Proteomes" id="UP000583944"/>
    </source>
</evidence>
<proteinExistence type="predicted"/>
<evidence type="ECO:0000256" key="1">
    <source>
        <dbReference type="SAM" id="MobiDB-lite"/>
    </source>
</evidence>
<dbReference type="Proteomes" id="UP000583944">
    <property type="component" value="Unassembled WGS sequence"/>
</dbReference>
<dbReference type="EMBL" id="JABDHM010000038">
    <property type="protein sequence ID" value="KAF5221388.1"/>
    <property type="molecule type" value="Genomic_DNA"/>
</dbReference>
<organism evidence="2 3">
    <name type="scientific">Trypanosoma cruzi</name>
    <dbReference type="NCBI Taxonomy" id="5693"/>
    <lineage>
        <taxon>Eukaryota</taxon>
        <taxon>Discoba</taxon>
        <taxon>Euglenozoa</taxon>
        <taxon>Kinetoplastea</taxon>
        <taxon>Metakinetoplastina</taxon>
        <taxon>Trypanosomatida</taxon>
        <taxon>Trypanosomatidae</taxon>
        <taxon>Trypanosoma</taxon>
        <taxon>Schizotrypanum</taxon>
    </lineage>
</organism>
<dbReference type="VEuPathDB" id="TriTrypDB:ECC02_005630"/>